<dbReference type="AlphaFoldDB" id="A0AAP0F4D3"/>
<keyword evidence="1" id="KW-0812">Transmembrane</keyword>
<reference evidence="2 3" key="1">
    <citation type="submission" date="2024-01" db="EMBL/GenBank/DDBJ databases">
        <title>Genome assemblies of Stephania.</title>
        <authorList>
            <person name="Yang L."/>
        </authorList>
    </citation>
    <scope>NUCLEOTIDE SEQUENCE [LARGE SCALE GENOMIC DNA]</scope>
    <source>
        <strain evidence="2">QJT</strain>
        <tissue evidence="2">Leaf</tissue>
    </source>
</reference>
<proteinExistence type="predicted"/>
<organism evidence="2 3">
    <name type="scientific">Stephania japonica</name>
    <dbReference type="NCBI Taxonomy" id="461633"/>
    <lineage>
        <taxon>Eukaryota</taxon>
        <taxon>Viridiplantae</taxon>
        <taxon>Streptophyta</taxon>
        <taxon>Embryophyta</taxon>
        <taxon>Tracheophyta</taxon>
        <taxon>Spermatophyta</taxon>
        <taxon>Magnoliopsida</taxon>
        <taxon>Ranunculales</taxon>
        <taxon>Menispermaceae</taxon>
        <taxon>Menispermoideae</taxon>
        <taxon>Cissampelideae</taxon>
        <taxon>Stephania</taxon>
    </lineage>
</organism>
<protein>
    <submittedName>
        <fullName evidence="2">Uncharacterized protein</fullName>
    </submittedName>
</protein>
<keyword evidence="3" id="KW-1185">Reference proteome</keyword>
<evidence type="ECO:0000313" key="2">
    <source>
        <dbReference type="EMBL" id="KAK9103700.1"/>
    </source>
</evidence>
<keyword evidence="1" id="KW-1133">Transmembrane helix</keyword>
<dbReference type="EMBL" id="JBBNAE010000008">
    <property type="protein sequence ID" value="KAK9103700.1"/>
    <property type="molecule type" value="Genomic_DNA"/>
</dbReference>
<comment type="caution">
    <text evidence="2">The sequence shown here is derived from an EMBL/GenBank/DDBJ whole genome shotgun (WGS) entry which is preliminary data.</text>
</comment>
<sequence>MLTVATTVGTVVVYLMVPMRSLGQVSWKIAAALRARHIGGDGTVDIESQPADKLPVLQTAAALAVAFGICKIATHLTKLWAIDQAGNLPFVKAVVVILATLFPAQFRYLAPAGEAVAIILMQLCEPFHSARYFYVFCDSDSAVHLAIILGVGKLLRFEKKLLFLASNANVGGPTTACGMASAKGWASMVVPGILAGVFGIAIATFLGIGFGLGVLKYM</sequence>
<accession>A0AAP0F4D3</accession>
<gene>
    <name evidence="2" type="ORF">Sjap_020954</name>
</gene>
<dbReference type="Proteomes" id="UP001417504">
    <property type="component" value="Unassembled WGS sequence"/>
</dbReference>
<evidence type="ECO:0000313" key="3">
    <source>
        <dbReference type="Proteomes" id="UP001417504"/>
    </source>
</evidence>
<name>A0AAP0F4D3_9MAGN</name>
<dbReference type="InterPro" id="IPR008537">
    <property type="entry name" value="DUF819"/>
</dbReference>
<feature type="transmembrane region" description="Helical" evidence="1">
    <location>
        <begin position="188"/>
        <end position="215"/>
    </location>
</feature>
<keyword evidence="1" id="KW-0472">Membrane</keyword>
<dbReference type="PANTHER" id="PTHR34289">
    <property type="entry name" value="PROTEIN, PUTATIVE (DUF819)-RELATED"/>
    <property type="match status" value="1"/>
</dbReference>
<dbReference type="Pfam" id="PF05684">
    <property type="entry name" value="DUF819"/>
    <property type="match status" value="2"/>
</dbReference>
<evidence type="ECO:0000256" key="1">
    <source>
        <dbReference type="SAM" id="Phobius"/>
    </source>
</evidence>
<dbReference type="PANTHER" id="PTHR34289:SF3">
    <property type="entry name" value="PROTEIN, PUTATIVE (DUF819)-RELATED"/>
    <property type="match status" value="1"/>
</dbReference>